<dbReference type="InterPro" id="IPR013783">
    <property type="entry name" value="Ig-like_fold"/>
</dbReference>
<evidence type="ECO:0000256" key="7">
    <source>
        <dbReference type="ARBA" id="ARBA00023180"/>
    </source>
</evidence>
<dbReference type="PRINTS" id="PR01536">
    <property type="entry name" value="INTRLKN1R12F"/>
</dbReference>
<keyword evidence="7" id="KW-0325">Glycoprotein</keyword>
<sequence>MDCLLLVSVVVALWTAESAVLLKEASDPCQNFGLAFDRVFAVPGEACVLECPLDIQYLPVPVDTPYNVSWFHSETGSEVKEVDEGPFFVKDNALTPDECFKQATLLIVSEMDSETCVRPQREVQRINAHVNDLLACPLRRHLSSVQSPIIQWYKNCELIVEDEKFSPNKDFLLIHRVEAQDAGFYTCRMSFSVDGFEGEMRESIECEVLDENLLKPQVIEPVNEIIEANRGSSLTKNCRVVVWGSGVPMLEVLWKVQVEDQEEFISQNLSHRIHQKPRNDSVTADGFMFVRTLFISDVLKEDLNTNYTCMVSSSRGHPTGYFTLVPPGPNLPLISGLSLSSLALLFSLAVYLCSIFKVEISLWLRATFPILYKSTAGDGKLYDAYVAYPRLLEGSSEKAEVFAMSTLPLLLESRYGYKLFILGRDGLPGEDSMGRCRRLLLLYSSSSLLSPEAQEWAEQQAGLHRALLEENVEDKAFSIILLEMEKIRDPLRLPPSVRLLRDKQGALQAWKRRRRWWCREKEEDEGDTLNPSDRFWRELRYHMPIRGKASERSWFRL</sequence>
<dbReference type="PANTHER" id="PTHR11890:SF3">
    <property type="entry name" value="INTERLEUKIN-1 RECEPTOR TYPE 2"/>
    <property type="match status" value="1"/>
</dbReference>
<feature type="domain" description="Ig-like" evidence="10">
    <location>
        <begin position="216"/>
        <end position="325"/>
    </location>
</feature>
<dbReference type="Proteomes" id="UP000316079">
    <property type="component" value="Unassembled WGS sequence"/>
</dbReference>
<dbReference type="Pfam" id="PF01582">
    <property type="entry name" value="TIR"/>
    <property type="match status" value="1"/>
</dbReference>
<dbReference type="AlphaFoldDB" id="A0A553NL85"/>
<keyword evidence="3" id="KW-0677">Repeat</keyword>
<evidence type="ECO:0000256" key="8">
    <source>
        <dbReference type="ARBA" id="ARBA00023319"/>
    </source>
</evidence>
<dbReference type="InterPro" id="IPR035897">
    <property type="entry name" value="Toll_tir_struct_dom_sf"/>
</dbReference>
<dbReference type="OrthoDB" id="6132459at2759"/>
<dbReference type="InterPro" id="IPR000157">
    <property type="entry name" value="TIR_dom"/>
</dbReference>
<dbReference type="Gene3D" id="2.60.40.10">
    <property type="entry name" value="Immunoglobulins"/>
    <property type="match status" value="2"/>
</dbReference>
<dbReference type="InterPro" id="IPR015621">
    <property type="entry name" value="IL-1_rcpt_fam"/>
</dbReference>
<evidence type="ECO:0000313" key="12">
    <source>
        <dbReference type="Proteomes" id="UP000316079"/>
    </source>
</evidence>
<keyword evidence="2 9" id="KW-0732">Signal</keyword>
<dbReference type="Gene3D" id="3.40.50.10140">
    <property type="entry name" value="Toll/interleukin-1 receptor homology (TIR) domain"/>
    <property type="match status" value="1"/>
</dbReference>
<dbReference type="SMART" id="SM00255">
    <property type="entry name" value="TIR"/>
    <property type="match status" value="1"/>
</dbReference>
<dbReference type="SUPFAM" id="SSF52200">
    <property type="entry name" value="Toll/Interleukin receptor TIR domain"/>
    <property type="match status" value="1"/>
</dbReference>
<evidence type="ECO:0000313" key="11">
    <source>
        <dbReference type="EMBL" id="TRY66206.1"/>
    </source>
</evidence>
<dbReference type="SMART" id="SM00409">
    <property type="entry name" value="IG"/>
    <property type="match status" value="2"/>
</dbReference>
<feature type="domain" description="Ig-like" evidence="10">
    <location>
        <begin position="134"/>
        <end position="203"/>
    </location>
</feature>
<evidence type="ECO:0000256" key="6">
    <source>
        <dbReference type="ARBA" id="ARBA00023157"/>
    </source>
</evidence>
<keyword evidence="6" id="KW-1015">Disulfide bond</keyword>
<protein>
    <recommendedName>
        <fullName evidence="10">Ig-like domain-containing protein</fullName>
    </recommendedName>
</protein>
<dbReference type="FunFam" id="2.60.40.10:FF:000188">
    <property type="entry name" value="Interleukin-1 receptor accessory protein-like 1"/>
    <property type="match status" value="1"/>
</dbReference>
<dbReference type="PRINTS" id="PR01537">
    <property type="entry name" value="INTRLKN1R1F"/>
</dbReference>
<feature type="signal peptide" evidence="9">
    <location>
        <begin position="1"/>
        <end position="18"/>
    </location>
</feature>
<dbReference type="SUPFAM" id="SSF48726">
    <property type="entry name" value="Immunoglobulin"/>
    <property type="match status" value="2"/>
</dbReference>
<evidence type="ECO:0000256" key="1">
    <source>
        <dbReference type="ARBA" id="ARBA00009752"/>
    </source>
</evidence>
<dbReference type="InterPro" id="IPR004074">
    <property type="entry name" value="IL-1_rcpt_I/II-typ"/>
</dbReference>
<dbReference type="STRING" id="623744.A0A553NL85"/>
<dbReference type="EMBL" id="SRMA01026860">
    <property type="protein sequence ID" value="TRY66206.1"/>
    <property type="molecule type" value="Genomic_DNA"/>
</dbReference>
<evidence type="ECO:0000256" key="9">
    <source>
        <dbReference type="SAM" id="SignalP"/>
    </source>
</evidence>
<evidence type="ECO:0000256" key="4">
    <source>
        <dbReference type="ARBA" id="ARBA00022801"/>
    </source>
</evidence>
<dbReference type="GO" id="GO:0004908">
    <property type="term" value="F:interleukin-1 receptor activity"/>
    <property type="evidence" value="ECO:0007669"/>
    <property type="project" value="InterPro"/>
</dbReference>
<dbReference type="InterPro" id="IPR003599">
    <property type="entry name" value="Ig_sub"/>
</dbReference>
<dbReference type="PANTHER" id="PTHR11890">
    <property type="entry name" value="INTERLEUKIN-1 RECEPTOR FAMILY MEMBER"/>
    <property type="match status" value="1"/>
</dbReference>
<evidence type="ECO:0000256" key="5">
    <source>
        <dbReference type="ARBA" id="ARBA00023027"/>
    </source>
</evidence>
<comment type="similarity">
    <text evidence="1">Belongs to the interleukin-1 receptor family.</text>
</comment>
<evidence type="ECO:0000256" key="2">
    <source>
        <dbReference type="ARBA" id="ARBA00022729"/>
    </source>
</evidence>
<feature type="chain" id="PRO_5021768170" description="Ig-like domain-containing protein" evidence="9">
    <location>
        <begin position="19"/>
        <end position="557"/>
    </location>
</feature>
<accession>A0A553NL85</accession>
<keyword evidence="4" id="KW-0378">Hydrolase</keyword>
<proteinExistence type="inferred from homology"/>
<organism evidence="11 12">
    <name type="scientific">Danionella cerebrum</name>
    <dbReference type="NCBI Taxonomy" id="2873325"/>
    <lineage>
        <taxon>Eukaryota</taxon>
        <taxon>Metazoa</taxon>
        <taxon>Chordata</taxon>
        <taxon>Craniata</taxon>
        <taxon>Vertebrata</taxon>
        <taxon>Euteleostomi</taxon>
        <taxon>Actinopterygii</taxon>
        <taxon>Neopterygii</taxon>
        <taxon>Teleostei</taxon>
        <taxon>Ostariophysi</taxon>
        <taxon>Cypriniformes</taxon>
        <taxon>Danionidae</taxon>
        <taxon>Danioninae</taxon>
        <taxon>Danionella</taxon>
    </lineage>
</organism>
<keyword evidence="12" id="KW-1185">Reference proteome</keyword>
<keyword evidence="8" id="KW-0393">Immunoglobulin domain</keyword>
<reference evidence="11 12" key="1">
    <citation type="journal article" date="2019" name="Sci. Data">
        <title>Hybrid genome assembly and annotation of Danionella translucida.</title>
        <authorList>
            <person name="Kadobianskyi M."/>
            <person name="Schulze L."/>
            <person name="Schuelke M."/>
            <person name="Judkewitz B."/>
        </authorList>
    </citation>
    <scope>NUCLEOTIDE SEQUENCE [LARGE SCALE GENOMIC DNA]</scope>
    <source>
        <strain evidence="11 12">Bolton</strain>
    </source>
</reference>
<evidence type="ECO:0000256" key="3">
    <source>
        <dbReference type="ARBA" id="ARBA00022737"/>
    </source>
</evidence>
<gene>
    <name evidence="11" type="ORF">DNTS_028316</name>
</gene>
<keyword evidence="5" id="KW-0520">NAD</keyword>
<evidence type="ECO:0000259" key="10">
    <source>
        <dbReference type="PROSITE" id="PS50835"/>
    </source>
</evidence>
<name>A0A553NL85_9TELE</name>
<dbReference type="PROSITE" id="PS50835">
    <property type="entry name" value="IG_LIKE"/>
    <property type="match status" value="2"/>
</dbReference>
<comment type="caution">
    <text evidence="11">The sequence shown here is derived from an EMBL/GenBank/DDBJ whole genome shotgun (WGS) entry which is preliminary data.</text>
</comment>
<dbReference type="InterPro" id="IPR007110">
    <property type="entry name" value="Ig-like_dom"/>
</dbReference>
<dbReference type="GO" id="GO:0016787">
    <property type="term" value="F:hydrolase activity"/>
    <property type="evidence" value="ECO:0007669"/>
    <property type="project" value="UniProtKB-KW"/>
</dbReference>
<dbReference type="InterPro" id="IPR036179">
    <property type="entry name" value="Ig-like_dom_sf"/>
</dbReference>